<dbReference type="KEGG" id="lant:TUM19329_00650"/>
<evidence type="ECO:0000256" key="1">
    <source>
        <dbReference type="SAM" id="MobiDB-lite"/>
    </source>
</evidence>
<dbReference type="Proteomes" id="UP000502894">
    <property type="component" value="Chromosome"/>
</dbReference>
<feature type="region of interest" description="Disordered" evidence="1">
    <location>
        <begin position="1"/>
        <end position="30"/>
    </location>
</feature>
<proteinExistence type="predicted"/>
<keyword evidence="3" id="KW-1185">Reference proteome</keyword>
<evidence type="ECO:0008006" key="4">
    <source>
        <dbReference type="Google" id="ProtNLM"/>
    </source>
</evidence>
<dbReference type="InterPro" id="IPR025048">
    <property type="entry name" value="DUF3987"/>
</dbReference>
<dbReference type="Pfam" id="PF13148">
    <property type="entry name" value="DUF3987"/>
    <property type="match status" value="1"/>
</dbReference>
<name>A0A6F8SZ43_9GAMM</name>
<organism evidence="2 3">
    <name type="scientific">Legionella antarctica</name>
    <dbReference type="NCBI Taxonomy" id="2708020"/>
    <lineage>
        <taxon>Bacteria</taxon>
        <taxon>Pseudomonadati</taxon>
        <taxon>Pseudomonadota</taxon>
        <taxon>Gammaproteobacteria</taxon>
        <taxon>Legionellales</taxon>
        <taxon>Legionellaceae</taxon>
        <taxon>Legionella</taxon>
    </lineage>
</organism>
<dbReference type="AlphaFoldDB" id="A0A6F8SZ43"/>
<evidence type="ECO:0000313" key="2">
    <source>
        <dbReference type="EMBL" id="BCA93704.1"/>
    </source>
</evidence>
<reference evidence="2" key="1">
    <citation type="journal article" date="2020" name="Microbiol. Resour. Announc.">
        <title>Complete Genome Sequence of Novel Psychrotolerant Legionella Strain TUM19329, Isolated from Antarctic Lake Sediment.</title>
        <authorList>
            <person name="Shimada S."/>
            <person name="Nakai R."/>
            <person name="Aoki K."/>
            <person name="Shimoeda N."/>
            <person name="Ohno G."/>
            <person name="Miyazaki Y."/>
            <person name="Kudoh S."/>
            <person name="Imura S."/>
            <person name="Watanabe K."/>
            <person name="Ishii Y."/>
            <person name="Tateda K."/>
        </authorList>
    </citation>
    <scope>NUCLEOTIDE SEQUENCE [LARGE SCALE GENOMIC DNA]</scope>
    <source>
        <strain evidence="2">TUM19329</strain>
    </source>
</reference>
<accession>A0A6F8SZ43</accession>
<evidence type="ECO:0000313" key="3">
    <source>
        <dbReference type="Proteomes" id="UP000502894"/>
    </source>
</evidence>
<dbReference type="EMBL" id="AP022839">
    <property type="protein sequence ID" value="BCA93704.1"/>
    <property type="molecule type" value="Genomic_DNA"/>
</dbReference>
<sequence>MSSTTIEQSDLSFQKKNQTDSWNPPIPLTNRLNNETPYPFDALPNTLQQVVNAYQCYGQQPLSLVACGALANLSLACQTLANVARDSYLVSPVSLYFLVIASSGERKSAADNVFSKAIRQWEATVRKKREPERLSALTQHKAWQMERDGLLTQIKRTVYSGEDSDYYKDLLDDLVHQEPDIPIQPTLYFEDATQEALAIHLAHGWPSASLWSDEAGIILGSHSMQSNPMRFVALLNRLWEGKSFAAHRKTSQSFIIEHRRLTLNLMMQPLLLDQMVSQATGISRQSGFLARCLLAYPDSSMGTRFYQEPPAQLDGLKEYEQRITECLDQSQRLSQSGCINLPVLKMNAQAKHLWISFFNSIESGLTAQGQWMEIKDFASKAAENAARLAALFHLFSGKTGDISVEHIEQAITLMNWYLSEARRLLEPQSTQPNLEDARKLLVWLLQQRPQTTTPRDILQFGPLRNKQQRDNALETLVEHQHIRLIKNGNKTHIALNPWCK</sequence>
<feature type="compositionally biased region" description="Polar residues" evidence="1">
    <location>
        <begin position="1"/>
        <end position="22"/>
    </location>
</feature>
<protein>
    <recommendedName>
        <fullName evidence="4">5' DNA primase TraC</fullName>
    </recommendedName>
</protein>
<dbReference type="RefSeq" id="WP_173235501.1">
    <property type="nucleotide sequence ID" value="NZ_AP022839.1"/>
</dbReference>
<gene>
    <name evidence="2" type="primary">yfjI_1</name>
    <name evidence="2" type="ORF">TUM19329_00650</name>
</gene>